<dbReference type="GO" id="GO:0004180">
    <property type="term" value="F:carboxypeptidase activity"/>
    <property type="evidence" value="ECO:0007669"/>
    <property type="project" value="UniProtKB-KW"/>
</dbReference>
<evidence type="ECO:0000313" key="2">
    <source>
        <dbReference type="Proteomes" id="UP000324479"/>
    </source>
</evidence>
<dbReference type="SUPFAM" id="SSF49464">
    <property type="entry name" value="Carboxypeptidase regulatory domain-like"/>
    <property type="match status" value="1"/>
</dbReference>
<keyword evidence="1" id="KW-0121">Carboxypeptidase</keyword>
<sequence length="176" mass="20110">MKVDPGHSRWPLDRNEIDVRRPCAIYRWLLNSPERVSAINLSLMHHDFTSTTDEDGVAQFDWIPDWQTRMMTFWNSRQPGWTRRRVTVDPNAVPAGGGIHATLKIERLIPFSGRVMDQQGNPVPDATVTLAGEHGERHSSTPRTDAQGRYQIKVPPRMNFLITAVGHRPGRREPQN</sequence>
<name>A0A5M6D573_9BACT</name>
<organism evidence="1 2">
    <name type="scientific">Roseiconus nitratireducens</name>
    <dbReference type="NCBI Taxonomy" id="2605748"/>
    <lineage>
        <taxon>Bacteria</taxon>
        <taxon>Pseudomonadati</taxon>
        <taxon>Planctomycetota</taxon>
        <taxon>Planctomycetia</taxon>
        <taxon>Pirellulales</taxon>
        <taxon>Pirellulaceae</taxon>
        <taxon>Roseiconus</taxon>
    </lineage>
</organism>
<dbReference type="Proteomes" id="UP000324479">
    <property type="component" value="Unassembled WGS sequence"/>
</dbReference>
<proteinExistence type="predicted"/>
<dbReference type="AlphaFoldDB" id="A0A5M6D573"/>
<comment type="caution">
    <text evidence="1">The sequence shown here is derived from an EMBL/GenBank/DDBJ whole genome shotgun (WGS) entry which is preliminary data.</text>
</comment>
<dbReference type="InterPro" id="IPR008969">
    <property type="entry name" value="CarboxyPept-like_regulatory"/>
</dbReference>
<keyword evidence="1" id="KW-0645">Protease</keyword>
<reference evidence="1 2" key="1">
    <citation type="submission" date="2019-08" db="EMBL/GenBank/DDBJ databases">
        <authorList>
            <person name="Dhanesh K."/>
            <person name="Kumar G."/>
            <person name="Sasikala C."/>
            <person name="Venkata Ramana C."/>
        </authorList>
    </citation>
    <scope>NUCLEOTIDE SEQUENCE [LARGE SCALE GENOMIC DNA]</scope>
    <source>
        <strain evidence="1 2">JC645</strain>
    </source>
</reference>
<protein>
    <submittedName>
        <fullName evidence="1">Carboxypeptidase regulatory-like domain-containing protein</fullName>
    </submittedName>
</protein>
<accession>A0A5M6D573</accession>
<keyword evidence="2" id="KW-1185">Reference proteome</keyword>
<gene>
    <name evidence="1" type="ORF">FYK55_14130</name>
</gene>
<dbReference type="Gene3D" id="2.60.40.1120">
    <property type="entry name" value="Carboxypeptidase-like, regulatory domain"/>
    <property type="match status" value="1"/>
</dbReference>
<evidence type="ECO:0000313" key="1">
    <source>
        <dbReference type="EMBL" id="KAA5542667.1"/>
    </source>
</evidence>
<keyword evidence="1" id="KW-0378">Hydrolase</keyword>
<dbReference type="Pfam" id="PF13620">
    <property type="entry name" value="CarboxypepD_reg"/>
    <property type="match status" value="1"/>
</dbReference>
<dbReference type="EMBL" id="VWOX01000007">
    <property type="protein sequence ID" value="KAA5542667.1"/>
    <property type="molecule type" value="Genomic_DNA"/>
</dbReference>